<keyword evidence="3" id="KW-0813">Transport</keyword>
<reference evidence="10 11" key="1">
    <citation type="journal article" date="2018" name="Mol. Ecol.">
        <title>The obligate alkalophilic soda-lake fungus Sodiomyces alkalinus has shifted to a protein diet.</title>
        <authorList>
            <person name="Grum-Grzhimaylo A.A."/>
            <person name="Falkoski D.L."/>
            <person name="van den Heuvel J."/>
            <person name="Valero-Jimenez C.A."/>
            <person name="Min B."/>
            <person name="Choi I.G."/>
            <person name="Lipzen A."/>
            <person name="Daum C.G."/>
            <person name="Aanen D.K."/>
            <person name="Tsang A."/>
            <person name="Henrissat B."/>
            <person name="Bilanenko E.N."/>
            <person name="de Vries R.P."/>
            <person name="van Kan J.A.L."/>
            <person name="Grigoriev I.V."/>
            <person name="Debets A.J.M."/>
        </authorList>
    </citation>
    <scope>NUCLEOTIDE SEQUENCE [LARGE SCALE GENOMIC DNA]</scope>
    <source>
        <strain evidence="10 11">F11</strain>
    </source>
</reference>
<dbReference type="SUPFAM" id="SSF55048">
    <property type="entry name" value="Probable ACP-binding domain of malonyl-CoA ACP transacylase"/>
    <property type="match status" value="1"/>
</dbReference>
<dbReference type="InterPro" id="IPR014043">
    <property type="entry name" value="Acyl_transferase_dom"/>
</dbReference>
<dbReference type="GeneID" id="39581731"/>
<dbReference type="CDD" id="cd14837">
    <property type="entry name" value="AP3_Mu_N"/>
    <property type="match status" value="1"/>
</dbReference>
<evidence type="ECO:0000256" key="3">
    <source>
        <dbReference type="ARBA" id="ARBA00022448"/>
    </source>
</evidence>
<dbReference type="InterPro" id="IPR016035">
    <property type="entry name" value="Acyl_Trfase/lysoPLipase"/>
</dbReference>
<dbReference type="Gene3D" id="3.40.366.10">
    <property type="entry name" value="Malonyl-Coenzyme A Acyl Carrier Protein, domain 2"/>
    <property type="match status" value="1"/>
</dbReference>
<dbReference type="Gene3D" id="3.30.450.60">
    <property type="match status" value="1"/>
</dbReference>
<sequence length="950" mass="103661">MNGVIEALHIYDDHNHAILSHTYTQRPLSAQHLLPLYLEHPTPRPNLIYLPNTNPPTLVFGLDHANLLFLATSSSEVEPLLVLEFIHRIIDAFEDFLGAPLIAQKIESQYDVVAQLLTEMCDAGTINTTEPNSLRDLVEVEGWMGKLLGSINLPRKAGNLATTLSGSHTPPLIPSNTPALPWRRANVRHTSNELYADIVETLSVTLAPSGRPLAAFANGSIAFTCKVSGVPDILLTLTSPSGKHNLIGIMDLPVFHPCVRLSRWKERPGELSFVPPDGRFILAGYEVDLLPFTNAKSGNLSSNTLKLPVDIEMKKGLGTVGAEFEVRVHVNRTMLNAHRSVSSTQYGRGAGGAGRGFGAGTYAGTPGAPSMHDLIVRVPLPADVRNLSEVRPSKGDASYNPGEKILEWHIPTKELSAGTTYFGLRCTVVGPLPVEDERELDPTGFGFSYNEPYQTTPSSVPGREDSDGSAGEKDAKKVAQNKILMPSSASVSFSVKGWVPSGIKVESIMIDARKSKGLGENVKPYKGVKYLTVSNGGVEIRRTTASFSLARGFVPITPSAHHARDRRHASTRGKRPRTALFFPGQGVQRVGMLTPWLEAFPATAKPIVEEIDHYLGFKLSDIIRDGPNKLLTQTANAQPAIMATSILILRILEREFGFDVAGRVDVTLGHSLGEFAALVAGGYLEFEDSLHLVHKRAEAMAEATRRAVEEYGGDYGMVAVVTEPEYLEQLIVAVRDFVRPNSTPGAEGESPTDRAPVDQVLIANVNSKNQIVLSGDVAKIKTLVAHVRQFLGHDPRAVRLNSDSPFHSPIMRPAVSVMQKMLQGKSKVRGREGNDIITFPGRIPCISNVTARPFQDKAELEDLLARQCVETVEWWDSIKYLDQEEKVRRWVGIGPGKVGRNLVGKEVGMRGRDLVKGGGVWAITDPSEIEEVLKGLEDTENAMEEETDMD</sequence>
<dbReference type="PANTHER" id="PTHR42681">
    <property type="entry name" value="MALONYL-COA-ACYL CARRIER PROTEIN TRANSACYLASE, MITOCHONDRIAL"/>
    <property type="match status" value="1"/>
</dbReference>
<dbReference type="EC" id="2.3.1.39" evidence="2"/>
<keyword evidence="6" id="KW-0012">Acyltransferase</keyword>
<evidence type="ECO:0000256" key="1">
    <source>
        <dbReference type="ARBA" id="ARBA00004308"/>
    </source>
</evidence>
<dbReference type="Gene3D" id="2.60.40.1170">
    <property type="entry name" value="Mu homology domain, subdomain B"/>
    <property type="match status" value="1"/>
</dbReference>
<keyword evidence="4" id="KW-0808">Transferase</keyword>
<evidence type="ECO:0000256" key="7">
    <source>
        <dbReference type="ARBA" id="ARBA00048462"/>
    </source>
</evidence>
<feature type="domain" description="MHD" evidence="9">
    <location>
        <begin position="191"/>
        <end position="541"/>
    </location>
</feature>
<comment type="catalytic activity">
    <reaction evidence="7">
        <text>holo-[ACP] + malonyl-CoA = malonyl-[ACP] + CoA</text>
        <dbReference type="Rhea" id="RHEA:41792"/>
        <dbReference type="Rhea" id="RHEA-COMP:9623"/>
        <dbReference type="Rhea" id="RHEA-COMP:9685"/>
        <dbReference type="ChEBI" id="CHEBI:57287"/>
        <dbReference type="ChEBI" id="CHEBI:57384"/>
        <dbReference type="ChEBI" id="CHEBI:64479"/>
        <dbReference type="ChEBI" id="CHEBI:78449"/>
        <dbReference type="EC" id="2.3.1.39"/>
    </reaction>
</comment>
<dbReference type="Proteomes" id="UP000272025">
    <property type="component" value="Unassembled WGS sequence"/>
</dbReference>
<evidence type="ECO:0000259" key="9">
    <source>
        <dbReference type="PROSITE" id="PS51072"/>
    </source>
</evidence>
<evidence type="ECO:0000256" key="6">
    <source>
        <dbReference type="ARBA" id="ARBA00023315"/>
    </source>
</evidence>
<dbReference type="SUPFAM" id="SSF64356">
    <property type="entry name" value="SNARE-like"/>
    <property type="match status" value="1"/>
</dbReference>
<protein>
    <recommendedName>
        <fullName evidence="2">[acyl-carrier-protein] S-malonyltransferase</fullName>
        <ecNumber evidence="2">2.3.1.39</ecNumber>
    </recommendedName>
</protein>
<proteinExistence type="predicted"/>
<dbReference type="InterPro" id="IPR011012">
    <property type="entry name" value="Longin-like_dom_sf"/>
</dbReference>
<gene>
    <name evidence="10" type="ORF">SODALDRAFT_346490</name>
</gene>
<dbReference type="GO" id="GO:0004314">
    <property type="term" value="F:[acyl-carrier-protein] S-malonyltransferase activity"/>
    <property type="evidence" value="ECO:0007669"/>
    <property type="project" value="UniProtKB-EC"/>
</dbReference>
<organism evidence="10 11">
    <name type="scientific">Sodiomyces alkalinus (strain CBS 110278 / VKM F-3762 / F11)</name>
    <name type="common">Alkaliphilic filamentous fungus</name>
    <dbReference type="NCBI Taxonomy" id="1314773"/>
    <lineage>
        <taxon>Eukaryota</taxon>
        <taxon>Fungi</taxon>
        <taxon>Dikarya</taxon>
        <taxon>Ascomycota</taxon>
        <taxon>Pezizomycotina</taxon>
        <taxon>Sordariomycetes</taxon>
        <taxon>Hypocreomycetidae</taxon>
        <taxon>Glomerellales</taxon>
        <taxon>Plectosphaerellaceae</taxon>
        <taxon>Sodiomyces</taxon>
    </lineage>
</organism>
<dbReference type="RefSeq" id="XP_028463467.1">
    <property type="nucleotide sequence ID" value="XM_028613253.1"/>
</dbReference>
<dbReference type="InterPro" id="IPR001227">
    <property type="entry name" value="Ac_transferase_dom_sf"/>
</dbReference>
<accession>A0A3N2PMA1</accession>
<dbReference type="PROSITE" id="PS51072">
    <property type="entry name" value="MHD"/>
    <property type="match status" value="1"/>
</dbReference>
<dbReference type="GO" id="GO:0006633">
    <property type="term" value="P:fatty acid biosynthetic process"/>
    <property type="evidence" value="ECO:0007669"/>
    <property type="project" value="TreeGrafter"/>
</dbReference>
<dbReference type="GO" id="GO:0005739">
    <property type="term" value="C:mitochondrion"/>
    <property type="evidence" value="ECO:0007669"/>
    <property type="project" value="TreeGrafter"/>
</dbReference>
<name>A0A3N2PMA1_SODAK</name>
<dbReference type="SUPFAM" id="SSF52151">
    <property type="entry name" value="FabD/lysophospholipase-like"/>
    <property type="match status" value="1"/>
</dbReference>
<dbReference type="GO" id="GO:0012505">
    <property type="term" value="C:endomembrane system"/>
    <property type="evidence" value="ECO:0007669"/>
    <property type="project" value="UniProtKB-SubCell"/>
</dbReference>
<dbReference type="PANTHER" id="PTHR42681:SF1">
    <property type="entry name" value="MALONYL-COA-ACYL CARRIER PROTEIN TRANSACYLASE, MITOCHONDRIAL"/>
    <property type="match status" value="1"/>
</dbReference>
<evidence type="ECO:0000313" key="11">
    <source>
        <dbReference type="Proteomes" id="UP000272025"/>
    </source>
</evidence>
<dbReference type="OrthoDB" id="870at2759"/>
<evidence type="ECO:0000256" key="8">
    <source>
        <dbReference type="SAM" id="MobiDB-lite"/>
    </source>
</evidence>
<dbReference type="Gene3D" id="3.30.70.250">
    <property type="entry name" value="Malonyl-CoA ACP transacylase, ACP-binding"/>
    <property type="match status" value="1"/>
</dbReference>
<feature type="compositionally biased region" description="Basic and acidic residues" evidence="8">
    <location>
        <begin position="462"/>
        <end position="476"/>
    </location>
</feature>
<dbReference type="CDD" id="cd09252">
    <property type="entry name" value="AP-3_Mu3_Cterm"/>
    <property type="match status" value="1"/>
</dbReference>
<dbReference type="AlphaFoldDB" id="A0A3N2PMA1"/>
<evidence type="ECO:0000313" key="10">
    <source>
        <dbReference type="EMBL" id="ROT35661.1"/>
    </source>
</evidence>
<dbReference type="STRING" id="1314773.A0A3N2PMA1"/>
<evidence type="ECO:0000256" key="5">
    <source>
        <dbReference type="ARBA" id="ARBA00023136"/>
    </source>
</evidence>
<dbReference type="InterPro" id="IPR016036">
    <property type="entry name" value="Malonyl_transacylase_ACP-bd"/>
</dbReference>
<dbReference type="Pfam" id="PF00928">
    <property type="entry name" value="Adap_comp_sub"/>
    <property type="match status" value="1"/>
</dbReference>
<dbReference type="Pfam" id="PF00698">
    <property type="entry name" value="Acyl_transf_1"/>
    <property type="match status" value="1"/>
</dbReference>
<keyword evidence="5" id="KW-0472">Membrane</keyword>
<dbReference type="InterPro" id="IPR050858">
    <property type="entry name" value="Mal-CoA-ACP_Trans/PKS_FabD"/>
</dbReference>
<dbReference type="SUPFAM" id="SSF49447">
    <property type="entry name" value="Second domain of Mu2 adaptin subunit (ap50) of ap2 adaptor"/>
    <property type="match status" value="1"/>
</dbReference>
<dbReference type="InterPro" id="IPR028565">
    <property type="entry name" value="MHD"/>
</dbReference>
<feature type="region of interest" description="Disordered" evidence="8">
    <location>
        <begin position="440"/>
        <end position="476"/>
    </location>
</feature>
<evidence type="ECO:0000256" key="4">
    <source>
        <dbReference type="ARBA" id="ARBA00022679"/>
    </source>
</evidence>
<comment type="subcellular location">
    <subcellularLocation>
        <location evidence="1">Endomembrane system</location>
    </subcellularLocation>
</comment>
<keyword evidence="11" id="KW-1185">Reference proteome</keyword>
<dbReference type="EMBL" id="ML119061">
    <property type="protein sequence ID" value="ROT35661.1"/>
    <property type="molecule type" value="Genomic_DNA"/>
</dbReference>
<evidence type="ECO:0000256" key="2">
    <source>
        <dbReference type="ARBA" id="ARBA00013258"/>
    </source>
</evidence>
<dbReference type="InterPro" id="IPR036168">
    <property type="entry name" value="AP2_Mu_C_sf"/>
</dbReference>
<dbReference type="SMART" id="SM00827">
    <property type="entry name" value="PKS_AT"/>
    <property type="match status" value="1"/>
</dbReference>